<name>A0A7Z0RLF6_9HYPH</name>
<gene>
    <name evidence="2" type="ORF">HX900_17500</name>
</gene>
<comment type="caution">
    <text evidence="2">The sequence shown here is derived from an EMBL/GenBank/DDBJ whole genome shotgun (WGS) entry which is preliminary data.</text>
</comment>
<organism evidence="2 3">
    <name type="scientific">Rhizobium changzhiense</name>
    <dbReference type="NCBI Taxonomy" id="2692317"/>
    <lineage>
        <taxon>Bacteria</taxon>
        <taxon>Pseudomonadati</taxon>
        <taxon>Pseudomonadota</taxon>
        <taxon>Alphaproteobacteria</taxon>
        <taxon>Hyphomicrobiales</taxon>
        <taxon>Rhizobiaceae</taxon>
        <taxon>Rhizobium/Agrobacterium group</taxon>
        <taxon>Rhizobium</taxon>
    </lineage>
</organism>
<feature type="compositionally biased region" description="Polar residues" evidence="1">
    <location>
        <begin position="13"/>
        <end position="24"/>
    </location>
</feature>
<evidence type="ECO:0000256" key="1">
    <source>
        <dbReference type="SAM" id="MobiDB-lite"/>
    </source>
</evidence>
<dbReference type="Proteomes" id="UP000532162">
    <property type="component" value="Unassembled WGS sequence"/>
</dbReference>
<feature type="region of interest" description="Disordered" evidence="1">
    <location>
        <begin position="1"/>
        <end position="93"/>
    </location>
</feature>
<accession>A0A7Z0RLF6</accession>
<evidence type="ECO:0000313" key="2">
    <source>
        <dbReference type="EMBL" id="NZD62902.1"/>
    </source>
</evidence>
<evidence type="ECO:0000313" key="3">
    <source>
        <dbReference type="Proteomes" id="UP000532162"/>
    </source>
</evidence>
<protein>
    <submittedName>
        <fullName evidence="2">Uncharacterized protein</fullName>
    </submittedName>
</protein>
<feature type="region of interest" description="Disordered" evidence="1">
    <location>
        <begin position="315"/>
        <end position="357"/>
    </location>
</feature>
<dbReference type="AlphaFoldDB" id="A0A7Z0RLF6"/>
<sequence>MSVEELNAPLNDSAATDTGTINTDNNEDDALGAVFDRLDRDNGAARGEGGKFTSNQPNDAGAGKEPLEGGGGEEKVVGDTSTPPTDVPLPSSWRGKEDLWAKVPAELKTDLRAHQEELHKTLSTQGQLISAYKPLSDVISNYKEYFGGEKGNYKPHEAVEYLFNLQRGMDENPIETLLTIADNYELRPQLAKMFGGAAGEGDNNPNVLLAKISQLENTIRSMGDPSQIDQRISKKLSEERELGSVNELISRVSKDMPLYDQIPEPDLVTFIHFAREKLGGSASQEAVLQRAYDMAVNADPDLRAKAAALKTAAAGDPERVAAAKKANQANLRSTSTGKNRELTEEEELGAVYDKHQG</sequence>
<dbReference type="EMBL" id="JACCPJ010000002">
    <property type="protein sequence ID" value="NZD62902.1"/>
    <property type="molecule type" value="Genomic_DNA"/>
</dbReference>
<reference evidence="2 3" key="1">
    <citation type="submission" date="2020-07" db="EMBL/GenBank/DDBJ databases">
        <authorList>
            <person name="Sun Q."/>
        </authorList>
    </citation>
    <scope>NUCLEOTIDE SEQUENCE [LARGE SCALE GENOMIC DNA]</scope>
    <source>
        <strain evidence="2 3">WYCCWR 11290</strain>
    </source>
</reference>
<proteinExistence type="predicted"/>
<dbReference type="RefSeq" id="WP_180695259.1">
    <property type="nucleotide sequence ID" value="NZ_JACCPJ010000002.1"/>
</dbReference>
<feature type="compositionally biased region" description="Polar residues" evidence="1">
    <location>
        <begin position="327"/>
        <end position="337"/>
    </location>
</feature>